<evidence type="ECO:0000256" key="8">
    <source>
        <dbReference type="ARBA" id="ARBA00022842"/>
    </source>
</evidence>
<evidence type="ECO:0000256" key="4">
    <source>
        <dbReference type="ARBA" id="ARBA00022630"/>
    </source>
</evidence>
<sequence length="241" mass="25235">MGLPFSLALRGRHAGDAAARDAWAAVVADLREADRVFSTWRADSWVSRLARDEVEVGECPAEVAEVLALGNAAAHASGGAFSVARPDGSGRTIFDPSGVVKGWAAERAARHLAELPETDQCLSAGGDVLAWTADPIGRPWTIGIEDPDDPHRIIARVPVWRGAVATSGSAHRGAHVVDGRTGLPPDGVRQVSVIGDSLTAVDIEATSAFALGRDAARWLRAQGRSGIVVWDDGRTELVSAG</sequence>
<evidence type="ECO:0000256" key="10">
    <source>
        <dbReference type="ARBA" id="ARBA00048540"/>
    </source>
</evidence>
<name>A0A4R1C227_9ACTN</name>
<dbReference type="GO" id="GO:0046872">
    <property type="term" value="F:metal ion binding"/>
    <property type="evidence" value="ECO:0007669"/>
    <property type="project" value="UniProtKB-KW"/>
</dbReference>
<evidence type="ECO:0000313" key="12">
    <source>
        <dbReference type="Proteomes" id="UP000295453"/>
    </source>
</evidence>
<proteinExistence type="predicted"/>
<organism evidence="11 12">
    <name type="scientific">Nocardioides jejuensis</name>
    <dbReference type="NCBI Taxonomy" id="2502782"/>
    <lineage>
        <taxon>Bacteria</taxon>
        <taxon>Bacillati</taxon>
        <taxon>Actinomycetota</taxon>
        <taxon>Actinomycetes</taxon>
        <taxon>Propionibacteriales</taxon>
        <taxon>Nocardioidaceae</taxon>
        <taxon>Nocardioides</taxon>
    </lineage>
</organism>
<dbReference type="SUPFAM" id="SSF143631">
    <property type="entry name" value="ApbE-like"/>
    <property type="match status" value="1"/>
</dbReference>
<reference evidence="11 12" key="1">
    <citation type="submission" date="2019-03" db="EMBL/GenBank/DDBJ databases">
        <authorList>
            <person name="Kim M.K.M."/>
        </authorList>
    </citation>
    <scope>NUCLEOTIDE SEQUENCE [LARGE SCALE GENOMIC DNA]</scope>
    <source>
        <strain evidence="11 12">18JY15-6</strain>
    </source>
</reference>
<dbReference type="OrthoDB" id="9778595at2"/>
<keyword evidence="7" id="KW-0274">FAD</keyword>
<dbReference type="Pfam" id="PF02424">
    <property type="entry name" value="ApbE"/>
    <property type="match status" value="2"/>
</dbReference>
<dbReference type="Proteomes" id="UP000295453">
    <property type="component" value="Unassembled WGS sequence"/>
</dbReference>
<evidence type="ECO:0000256" key="2">
    <source>
        <dbReference type="ARBA" id="ARBA00011955"/>
    </source>
</evidence>
<dbReference type="Gene3D" id="3.10.520.10">
    <property type="entry name" value="ApbE-like domains"/>
    <property type="match status" value="2"/>
</dbReference>
<dbReference type="AlphaFoldDB" id="A0A4R1C227"/>
<gene>
    <name evidence="11" type="ORF">EPD65_09650</name>
</gene>
<dbReference type="InterPro" id="IPR024932">
    <property type="entry name" value="ApbE"/>
</dbReference>
<dbReference type="InterPro" id="IPR003374">
    <property type="entry name" value="ApbE-like_sf"/>
</dbReference>
<dbReference type="EMBL" id="SJZJ01000014">
    <property type="protein sequence ID" value="TCJ24177.1"/>
    <property type="molecule type" value="Genomic_DNA"/>
</dbReference>
<evidence type="ECO:0000256" key="3">
    <source>
        <dbReference type="ARBA" id="ARBA00016337"/>
    </source>
</evidence>
<comment type="catalytic activity">
    <reaction evidence="10">
        <text>L-threonyl-[protein] + FAD = FMN-L-threonyl-[protein] + AMP + H(+)</text>
        <dbReference type="Rhea" id="RHEA:36847"/>
        <dbReference type="Rhea" id="RHEA-COMP:11060"/>
        <dbReference type="Rhea" id="RHEA-COMP:11061"/>
        <dbReference type="ChEBI" id="CHEBI:15378"/>
        <dbReference type="ChEBI" id="CHEBI:30013"/>
        <dbReference type="ChEBI" id="CHEBI:57692"/>
        <dbReference type="ChEBI" id="CHEBI:74257"/>
        <dbReference type="ChEBI" id="CHEBI:456215"/>
        <dbReference type="EC" id="2.7.1.180"/>
    </reaction>
</comment>
<dbReference type="EC" id="2.7.1.180" evidence="2"/>
<evidence type="ECO:0000256" key="9">
    <source>
        <dbReference type="ARBA" id="ARBA00031306"/>
    </source>
</evidence>
<dbReference type="PANTHER" id="PTHR30040:SF2">
    <property type="entry name" value="FAD:PROTEIN FMN TRANSFERASE"/>
    <property type="match status" value="1"/>
</dbReference>
<comment type="caution">
    <text evidence="11">The sequence shown here is derived from an EMBL/GenBank/DDBJ whole genome shotgun (WGS) entry which is preliminary data.</text>
</comment>
<keyword evidence="12" id="KW-1185">Reference proteome</keyword>
<comment type="cofactor">
    <cofactor evidence="1">
        <name>Mg(2+)</name>
        <dbReference type="ChEBI" id="CHEBI:18420"/>
    </cofactor>
</comment>
<evidence type="ECO:0000313" key="11">
    <source>
        <dbReference type="EMBL" id="TCJ24177.1"/>
    </source>
</evidence>
<evidence type="ECO:0000256" key="6">
    <source>
        <dbReference type="ARBA" id="ARBA00022723"/>
    </source>
</evidence>
<keyword evidence="6" id="KW-0479">Metal-binding</keyword>
<accession>A0A4R1C227</accession>
<keyword evidence="5 11" id="KW-0808">Transferase</keyword>
<keyword evidence="8" id="KW-0460">Magnesium</keyword>
<dbReference type="PANTHER" id="PTHR30040">
    <property type="entry name" value="THIAMINE BIOSYNTHESIS LIPOPROTEIN APBE"/>
    <property type="match status" value="1"/>
</dbReference>
<dbReference type="GO" id="GO:0016740">
    <property type="term" value="F:transferase activity"/>
    <property type="evidence" value="ECO:0007669"/>
    <property type="project" value="UniProtKB-KW"/>
</dbReference>
<evidence type="ECO:0000256" key="5">
    <source>
        <dbReference type="ARBA" id="ARBA00022679"/>
    </source>
</evidence>
<evidence type="ECO:0000256" key="1">
    <source>
        <dbReference type="ARBA" id="ARBA00001946"/>
    </source>
</evidence>
<protein>
    <recommendedName>
        <fullName evidence="3">FAD:protein FMN transferase</fullName>
        <ecNumber evidence="2">2.7.1.180</ecNumber>
    </recommendedName>
    <alternativeName>
        <fullName evidence="9">Flavin transferase</fullName>
    </alternativeName>
</protein>
<keyword evidence="4" id="KW-0285">Flavoprotein</keyword>
<evidence type="ECO:0000256" key="7">
    <source>
        <dbReference type="ARBA" id="ARBA00022827"/>
    </source>
</evidence>